<sequence>MMASLESLQSALDYRFRDARLLERALTHRSHGMPHNERLEFLGDSVLNFVVSTLLFAEHAEMDEGDLSRVRSNLVKQSALADIAQNLSLSAHLRLGEGELKSGGFRRPSILADALEALFGAVYLDGGYPEISRVIERLYRPILAHIDLRTFGKDPKTLLQELVQGRGHPLPRYEVVATRGAAHDQLFDVVCEIAPLGIRAQASGSSRRAAEQAAAGQAIAAIESLGPVRRAARRRKPAQLSLPVAVAQDGARDPLPGQDPAPAPKQVQTQAQEQVQTQARARGQTQDQKT</sequence>
<evidence type="ECO:0000256" key="3">
    <source>
        <dbReference type="ARBA" id="ARBA00010183"/>
    </source>
</evidence>
<dbReference type="eggNOG" id="COG0571">
    <property type="taxonomic scope" value="Bacteria"/>
</dbReference>
<feature type="domain" description="DRBM" evidence="17">
    <location>
        <begin position="154"/>
        <end position="224"/>
    </location>
</feature>
<keyword evidence="9 15" id="KW-0540">Nuclease</keyword>
<dbReference type="FunFam" id="1.10.1520.10:FF:000001">
    <property type="entry name" value="Ribonuclease 3"/>
    <property type="match status" value="1"/>
</dbReference>
<dbReference type="InterPro" id="IPR000999">
    <property type="entry name" value="RNase_III_dom"/>
</dbReference>
<dbReference type="EMBL" id="HG916765">
    <property type="protein sequence ID" value="CDM23563.1"/>
    <property type="molecule type" value="Genomic_DNA"/>
</dbReference>
<dbReference type="SUPFAM" id="SSF69065">
    <property type="entry name" value="RNase III domain-like"/>
    <property type="match status" value="1"/>
</dbReference>
<dbReference type="Gene3D" id="1.10.1520.10">
    <property type="entry name" value="Ribonuclease III domain"/>
    <property type="match status" value="1"/>
</dbReference>
<keyword evidence="11 15" id="KW-0255">Endonuclease</keyword>
<dbReference type="GO" id="GO:0004525">
    <property type="term" value="F:ribonuclease III activity"/>
    <property type="evidence" value="ECO:0007669"/>
    <property type="project" value="UniProtKB-UniRule"/>
</dbReference>
<organism evidence="19 20">
    <name type="scientific">Castellaniella defragrans (strain DSM 12143 / CCUG 39792 / 65Phen)</name>
    <name type="common">Alcaligenes defragrans</name>
    <dbReference type="NCBI Taxonomy" id="1437824"/>
    <lineage>
        <taxon>Bacteria</taxon>
        <taxon>Pseudomonadati</taxon>
        <taxon>Pseudomonadota</taxon>
        <taxon>Betaproteobacteria</taxon>
        <taxon>Burkholderiales</taxon>
        <taxon>Alcaligenaceae</taxon>
        <taxon>Castellaniella</taxon>
    </lineage>
</organism>
<evidence type="ECO:0000256" key="13">
    <source>
        <dbReference type="ARBA" id="ARBA00022842"/>
    </source>
</evidence>
<evidence type="ECO:0000313" key="20">
    <source>
        <dbReference type="Proteomes" id="UP000019805"/>
    </source>
</evidence>
<feature type="active site" evidence="15">
    <location>
        <position position="116"/>
    </location>
</feature>
<dbReference type="Gene3D" id="3.30.160.20">
    <property type="match status" value="1"/>
</dbReference>
<dbReference type="HAMAP" id="MF_00104">
    <property type="entry name" value="RNase_III"/>
    <property type="match status" value="1"/>
</dbReference>
<dbReference type="NCBIfam" id="TIGR02191">
    <property type="entry name" value="RNaseIII"/>
    <property type="match status" value="1"/>
</dbReference>
<dbReference type="GO" id="GO:0010468">
    <property type="term" value="P:regulation of gene expression"/>
    <property type="evidence" value="ECO:0007669"/>
    <property type="project" value="TreeGrafter"/>
</dbReference>
<dbReference type="FunFam" id="3.30.160.20:FF:000003">
    <property type="entry name" value="Ribonuclease 3"/>
    <property type="match status" value="1"/>
</dbReference>
<feature type="active site" evidence="15">
    <location>
        <position position="44"/>
    </location>
</feature>
<keyword evidence="7 15" id="KW-0507">mRNA processing</keyword>
<evidence type="ECO:0000256" key="15">
    <source>
        <dbReference type="HAMAP-Rule" id="MF_00104"/>
    </source>
</evidence>
<dbReference type="PATRIC" id="fig|1437824.5.peg.1080"/>
<proteinExistence type="inferred from homology"/>
<evidence type="ECO:0000256" key="12">
    <source>
        <dbReference type="ARBA" id="ARBA00022801"/>
    </source>
</evidence>
<evidence type="ECO:0000313" key="19">
    <source>
        <dbReference type="EMBL" id="CDM23563.1"/>
    </source>
</evidence>
<dbReference type="InterPro" id="IPR011907">
    <property type="entry name" value="RNase_III"/>
</dbReference>
<dbReference type="HOGENOM" id="CLU_000907_1_1_4"/>
<comment type="similarity">
    <text evidence="3">Belongs to the ribonuclease III family.</text>
</comment>
<dbReference type="InterPro" id="IPR014720">
    <property type="entry name" value="dsRBD_dom"/>
</dbReference>
<accession>W8WV36</accession>
<dbReference type="KEGG" id="cdn:BN940_05471"/>
<comment type="subunit">
    <text evidence="4 15">Homodimer.</text>
</comment>
<evidence type="ECO:0000259" key="17">
    <source>
        <dbReference type="PROSITE" id="PS50137"/>
    </source>
</evidence>
<keyword evidence="15" id="KW-0699">rRNA-binding</keyword>
<dbReference type="PROSITE" id="PS00517">
    <property type="entry name" value="RNASE_3_1"/>
    <property type="match status" value="1"/>
</dbReference>
<evidence type="ECO:0000256" key="5">
    <source>
        <dbReference type="ARBA" id="ARBA00022490"/>
    </source>
</evidence>
<keyword evidence="5 15" id="KW-0963">Cytoplasm</keyword>
<reference evidence="19 20" key="1">
    <citation type="journal article" date="2014" name="BMC Microbiol.">
        <title>The oxygen-independent metabolism of cyclic monoterpenes in Castellaniella defragrans 65Phen.</title>
        <authorList>
            <person name="Petasch J."/>
            <person name="Disch E.M."/>
            <person name="Markert S."/>
            <person name="Becher D."/>
            <person name="Schweder T."/>
            <person name="Huttel B."/>
            <person name="Reinhardt R."/>
            <person name="Harder J."/>
        </authorList>
    </citation>
    <scope>NUCLEOTIDE SEQUENCE [LARGE SCALE GENOMIC DNA]</scope>
    <source>
        <strain evidence="19">65Phen</strain>
    </source>
</reference>
<evidence type="ECO:0000256" key="6">
    <source>
        <dbReference type="ARBA" id="ARBA00022552"/>
    </source>
</evidence>
<dbReference type="Proteomes" id="UP000019805">
    <property type="component" value="Chromosome"/>
</dbReference>
<feature type="region of interest" description="Disordered" evidence="16">
    <location>
        <begin position="233"/>
        <end position="290"/>
    </location>
</feature>
<evidence type="ECO:0000256" key="2">
    <source>
        <dbReference type="ARBA" id="ARBA00004496"/>
    </source>
</evidence>
<evidence type="ECO:0000259" key="18">
    <source>
        <dbReference type="PROSITE" id="PS50142"/>
    </source>
</evidence>
<dbReference type="GO" id="GO:0005737">
    <property type="term" value="C:cytoplasm"/>
    <property type="evidence" value="ECO:0007669"/>
    <property type="project" value="UniProtKB-SubCell"/>
</dbReference>
<keyword evidence="6 15" id="KW-0698">rRNA processing</keyword>
<protein>
    <recommendedName>
        <fullName evidence="15">Ribonuclease 3</fullName>
        <ecNumber evidence="15">3.1.26.3</ecNumber>
    </recommendedName>
    <alternativeName>
        <fullName evidence="15">Ribonuclease III</fullName>
        <shortName evidence="15">RNase III</shortName>
    </alternativeName>
</protein>
<evidence type="ECO:0000256" key="8">
    <source>
        <dbReference type="ARBA" id="ARBA00022694"/>
    </source>
</evidence>
<keyword evidence="13 15" id="KW-0460">Magnesium</keyword>
<dbReference type="GO" id="GO:0006397">
    <property type="term" value="P:mRNA processing"/>
    <property type="evidence" value="ECO:0007669"/>
    <property type="project" value="UniProtKB-UniRule"/>
</dbReference>
<dbReference type="GO" id="GO:0008033">
    <property type="term" value="P:tRNA processing"/>
    <property type="evidence" value="ECO:0007669"/>
    <property type="project" value="UniProtKB-KW"/>
</dbReference>
<dbReference type="PANTHER" id="PTHR11207">
    <property type="entry name" value="RIBONUCLEASE III"/>
    <property type="match status" value="1"/>
</dbReference>
<comment type="subcellular location">
    <subcellularLocation>
        <location evidence="2 15">Cytoplasm</location>
    </subcellularLocation>
</comment>
<evidence type="ECO:0000256" key="7">
    <source>
        <dbReference type="ARBA" id="ARBA00022664"/>
    </source>
</evidence>
<dbReference type="PROSITE" id="PS50142">
    <property type="entry name" value="RNASE_3_2"/>
    <property type="match status" value="1"/>
</dbReference>
<comment type="cofactor">
    <cofactor evidence="15">
        <name>Mg(2+)</name>
        <dbReference type="ChEBI" id="CHEBI:18420"/>
    </cofactor>
</comment>
<keyword evidence="14 15" id="KW-0694">RNA-binding</keyword>
<dbReference type="SUPFAM" id="SSF54768">
    <property type="entry name" value="dsRNA-binding domain-like"/>
    <property type="match status" value="1"/>
</dbReference>
<gene>
    <name evidence="15" type="primary">rnc</name>
    <name evidence="19" type="ORF">BN940_05471</name>
</gene>
<feature type="domain" description="RNase III" evidence="18">
    <location>
        <begin position="5"/>
        <end position="127"/>
    </location>
</feature>
<keyword evidence="10 15" id="KW-0479">Metal-binding</keyword>
<evidence type="ECO:0000256" key="11">
    <source>
        <dbReference type="ARBA" id="ARBA00022759"/>
    </source>
</evidence>
<dbReference type="GO" id="GO:0042802">
    <property type="term" value="F:identical protein binding"/>
    <property type="evidence" value="ECO:0007669"/>
    <property type="project" value="UniProtKB-ARBA"/>
</dbReference>
<evidence type="ECO:0000256" key="1">
    <source>
        <dbReference type="ARBA" id="ARBA00000109"/>
    </source>
</evidence>
<keyword evidence="20" id="KW-1185">Reference proteome</keyword>
<dbReference type="AlphaFoldDB" id="W8WV36"/>
<dbReference type="GO" id="GO:0046872">
    <property type="term" value="F:metal ion binding"/>
    <property type="evidence" value="ECO:0007669"/>
    <property type="project" value="UniProtKB-KW"/>
</dbReference>
<dbReference type="InterPro" id="IPR036389">
    <property type="entry name" value="RNase_III_sf"/>
</dbReference>
<dbReference type="SMART" id="SM00535">
    <property type="entry name" value="RIBOc"/>
    <property type="match status" value="1"/>
</dbReference>
<feature type="compositionally biased region" description="Low complexity" evidence="16">
    <location>
        <begin position="266"/>
        <end position="279"/>
    </location>
</feature>
<dbReference type="GO" id="GO:0006364">
    <property type="term" value="P:rRNA processing"/>
    <property type="evidence" value="ECO:0007669"/>
    <property type="project" value="UniProtKB-UniRule"/>
</dbReference>
<dbReference type="GO" id="GO:0019843">
    <property type="term" value="F:rRNA binding"/>
    <property type="evidence" value="ECO:0007669"/>
    <property type="project" value="UniProtKB-KW"/>
</dbReference>
<dbReference type="CDD" id="cd00593">
    <property type="entry name" value="RIBOc"/>
    <property type="match status" value="1"/>
</dbReference>
<keyword evidence="8 15" id="KW-0819">tRNA processing</keyword>
<dbReference type="GO" id="GO:0003725">
    <property type="term" value="F:double-stranded RNA binding"/>
    <property type="evidence" value="ECO:0007669"/>
    <property type="project" value="TreeGrafter"/>
</dbReference>
<dbReference type="PANTHER" id="PTHR11207:SF0">
    <property type="entry name" value="RIBONUCLEASE 3"/>
    <property type="match status" value="1"/>
</dbReference>
<name>W8WV36_CASD6</name>
<evidence type="ECO:0000256" key="4">
    <source>
        <dbReference type="ARBA" id="ARBA00011738"/>
    </source>
</evidence>
<feature type="binding site" evidence="15">
    <location>
        <position position="40"/>
    </location>
    <ligand>
        <name>Mg(2+)</name>
        <dbReference type="ChEBI" id="CHEBI:18420"/>
    </ligand>
</feature>
<keyword evidence="12 15" id="KW-0378">Hydrolase</keyword>
<dbReference type="SMART" id="SM00358">
    <property type="entry name" value="DSRM"/>
    <property type="match status" value="1"/>
</dbReference>
<evidence type="ECO:0000256" key="16">
    <source>
        <dbReference type="SAM" id="MobiDB-lite"/>
    </source>
</evidence>
<feature type="binding site" evidence="15">
    <location>
        <position position="116"/>
    </location>
    <ligand>
        <name>Mg(2+)</name>
        <dbReference type="ChEBI" id="CHEBI:18420"/>
    </ligand>
</feature>
<dbReference type="Pfam" id="PF00035">
    <property type="entry name" value="dsrm"/>
    <property type="match status" value="1"/>
</dbReference>
<feature type="binding site" evidence="15">
    <location>
        <position position="113"/>
    </location>
    <ligand>
        <name>Mg(2+)</name>
        <dbReference type="ChEBI" id="CHEBI:18420"/>
    </ligand>
</feature>
<evidence type="ECO:0000256" key="10">
    <source>
        <dbReference type="ARBA" id="ARBA00022723"/>
    </source>
</evidence>
<evidence type="ECO:0000256" key="9">
    <source>
        <dbReference type="ARBA" id="ARBA00022722"/>
    </source>
</evidence>
<dbReference type="PROSITE" id="PS50137">
    <property type="entry name" value="DS_RBD"/>
    <property type="match status" value="1"/>
</dbReference>
<comment type="catalytic activity">
    <reaction evidence="1 15">
        <text>Endonucleolytic cleavage to 5'-phosphomonoester.</text>
        <dbReference type="EC" id="3.1.26.3"/>
    </reaction>
</comment>
<dbReference type="EC" id="3.1.26.3" evidence="15"/>
<dbReference type="STRING" id="1437824.BN940_05471"/>
<evidence type="ECO:0000256" key="14">
    <source>
        <dbReference type="ARBA" id="ARBA00022884"/>
    </source>
</evidence>
<dbReference type="CDD" id="cd10845">
    <property type="entry name" value="DSRM_RNAse_III_family"/>
    <property type="match status" value="1"/>
</dbReference>
<comment type="function">
    <text evidence="15">Digests double-stranded RNA. Involved in the processing of primary rRNA transcript to yield the immediate precursors to the large and small rRNAs (23S and 16S). Processes some mRNAs, and tRNAs when they are encoded in the rRNA operon. Processes pre-crRNA and tracrRNA of type II CRISPR loci if present in the organism.</text>
</comment>
<dbReference type="Pfam" id="PF14622">
    <property type="entry name" value="Ribonucleas_3_3"/>
    <property type="match status" value="1"/>
</dbReference>